<reference evidence="1 2" key="1">
    <citation type="submission" date="2015-01" db="EMBL/GenBank/DDBJ databases">
        <title>Evolution of Trichinella species and genotypes.</title>
        <authorList>
            <person name="Korhonen P.K."/>
            <person name="Edoardo P."/>
            <person name="Giuseppe L.R."/>
            <person name="Gasser R.B."/>
        </authorList>
    </citation>
    <scope>NUCLEOTIDE SEQUENCE [LARGE SCALE GENOMIC DNA]</scope>
    <source>
        <strain evidence="1">ISS470</strain>
    </source>
</reference>
<proteinExistence type="predicted"/>
<organism evidence="1 2">
    <name type="scientific">Trichinella pseudospiralis</name>
    <name type="common">Parasitic roundworm</name>
    <dbReference type="NCBI Taxonomy" id="6337"/>
    <lineage>
        <taxon>Eukaryota</taxon>
        <taxon>Metazoa</taxon>
        <taxon>Ecdysozoa</taxon>
        <taxon>Nematoda</taxon>
        <taxon>Enoplea</taxon>
        <taxon>Dorylaimia</taxon>
        <taxon>Trichinellida</taxon>
        <taxon>Trichinellidae</taxon>
        <taxon>Trichinella</taxon>
    </lineage>
</organism>
<protein>
    <submittedName>
        <fullName evidence="1">Uncharacterized protein</fullName>
    </submittedName>
</protein>
<evidence type="ECO:0000313" key="1">
    <source>
        <dbReference type="EMBL" id="KRY86767.1"/>
    </source>
</evidence>
<gene>
    <name evidence="1" type="ORF">T4D_9043</name>
</gene>
<dbReference type="AlphaFoldDB" id="A0A0V1FLY2"/>
<comment type="caution">
    <text evidence="1">The sequence shown here is derived from an EMBL/GenBank/DDBJ whole genome shotgun (WGS) entry which is preliminary data.</text>
</comment>
<evidence type="ECO:0000313" key="2">
    <source>
        <dbReference type="Proteomes" id="UP000054995"/>
    </source>
</evidence>
<keyword evidence="2" id="KW-1185">Reference proteome</keyword>
<accession>A0A0V1FLY2</accession>
<sequence>MYWSQMASSYDGRGGRVVAVTLPVNSQRLPRTTSRPARGLLCGNGSEGVGFITSPFMQAEPPEANRESS</sequence>
<name>A0A0V1FLY2_TRIPS</name>
<dbReference type="Proteomes" id="UP000054995">
    <property type="component" value="Unassembled WGS sequence"/>
</dbReference>
<dbReference type="EMBL" id="JYDT01000066">
    <property type="protein sequence ID" value="KRY86767.1"/>
    <property type="molecule type" value="Genomic_DNA"/>
</dbReference>